<evidence type="ECO:0000256" key="10">
    <source>
        <dbReference type="SAM" id="MobiDB-lite"/>
    </source>
</evidence>
<proteinExistence type="predicted"/>
<feature type="compositionally biased region" description="Basic residues" evidence="10">
    <location>
        <begin position="30"/>
        <end position="41"/>
    </location>
</feature>
<evidence type="ECO:0000256" key="9">
    <source>
        <dbReference type="PROSITE-ProRule" id="PRU00042"/>
    </source>
</evidence>
<dbReference type="PROSITE" id="PS50157">
    <property type="entry name" value="ZINC_FINGER_C2H2_2"/>
    <property type="match status" value="2"/>
</dbReference>
<evidence type="ECO:0000256" key="1">
    <source>
        <dbReference type="ARBA" id="ARBA00004123"/>
    </source>
</evidence>
<dbReference type="AlphaFoldDB" id="A0AAQ3KCB5"/>
<evidence type="ECO:0000259" key="11">
    <source>
        <dbReference type="PROSITE" id="PS50157"/>
    </source>
</evidence>
<dbReference type="Pfam" id="PF13912">
    <property type="entry name" value="zf-C2H2_6"/>
    <property type="match status" value="2"/>
</dbReference>
<accession>A0AAQ3KCB5</accession>
<dbReference type="GO" id="GO:0008270">
    <property type="term" value="F:zinc ion binding"/>
    <property type="evidence" value="ECO:0007669"/>
    <property type="project" value="UniProtKB-KW"/>
</dbReference>
<sequence length="286" mass="30171">MAAQEEVMAASNSCDRELMQPGGGGSVVAKGKRTKRRRMNHQRPTVQSASESLSASSGELSESITEEDEDMAICLILLAQGRASDPGAPPEEEAAGAGGDKFASRGEAAATTTSGRKITAAGLCVYECKTCNKCFPSFQALGGHRASHKKPKLTPAADEKKAPIQDDTPQISMNPFSKSNLGNYEQMSSGSSKAKVHECSICGSEFSSGQALGGHMRRHRPAAGVIIPEIQESKKEERSLLSLDLNLPAPTDDDAPRPPSPAPFAFPGEPRLLFAASASALVDCHY</sequence>
<evidence type="ECO:0000256" key="6">
    <source>
        <dbReference type="ARBA" id="ARBA00023015"/>
    </source>
</evidence>
<feature type="domain" description="C2H2-type" evidence="11">
    <location>
        <begin position="197"/>
        <end position="219"/>
    </location>
</feature>
<evidence type="ECO:0000313" key="13">
    <source>
        <dbReference type="Proteomes" id="UP001327560"/>
    </source>
</evidence>
<keyword evidence="13" id="KW-1185">Reference proteome</keyword>
<dbReference type="Proteomes" id="UP001327560">
    <property type="component" value="Chromosome 4"/>
</dbReference>
<protein>
    <submittedName>
        <fullName evidence="12">Zinc finger protein ZAT5</fullName>
    </submittedName>
</protein>
<keyword evidence="2" id="KW-0479">Metal-binding</keyword>
<keyword evidence="7" id="KW-0804">Transcription</keyword>
<feature type="region of interest" description="Disordered" evidence="10">
    <location>
        <begin position="83"/>
        <end position="112"/>
    </location>
</feature>
<dbReference type="PROSITE" id="PS00028">
    <property type="entry name" value="ZINC_FINGER_C2H2_1"/>
    <property type="match status" value="2"/>
</dbReference>
<feature type="region of interest" description="Disordered" evidence="10">
    <location>
        <begin position="241"/>
        <end position="266"/>
    </location>
</feature>
<comment type="subcellular location">
    <subcellularLocation>
        <location evidence="1">Nucleus</location>
    </subcellularLocation>
</comment>
<feature type="compositionally biased region" description="Polar residues" evidence="10">
    <location>
        <begin position="167"/>
        <end position="188"/>
    </location>
</feature>
<dbReference type="GO" id="GO:0005634">
    <property type="term" value="C:nucleus"/>
    <property type="evidence" value="ECO:0007669"/>
    <property type="project" value="UniProtKB-SubCell"/>
</dbReference>
<dbReference type="EMBL" id="CP136893">
    <property type="protein sequence ID" value="WOL05802.1"/>
    <property type="molecule type" value="Genomic_DNA"/>
</dbReference>
<dbReference type="InterPro" id="IPR036236">
    <property type="entry name" value="Znf_C2H2_sf"/>
</dbReference>
<name>A0AAQ3KCB5_9LILI</name>
<keyword evidence="3" id="KW-0677">Repeat</keyword>
<evidence type="ECO:0000256" key="8">
    <source>
        <dbReference type="ARBA" id="ARBA00023242"/>
    </source>
</evidence>
<dbReference type="PANTHER" id="PTHR26374:SF466">
    <property type="entry name" value="OS09G0122000 PROTEIN"/>
    <property type="match status" value="1"/>
</dbReference>
<feature type="region of interest" description="Disordered" evidence="10">
    <location>
        <begin position="145"/>
        <end position="188"/>
    </location>
</feature>
<evidence type="ECO:0000256" key="7">
    <source>
        <dbReference type="ARBA" id="ARBA00023163"/>
    </source>
</evidence>
<dbReference type="Gene3D" id="3.30.160.60">
    <property type="entry name" value="Classic Zinc Finger"/>
    <property type="match status" value="1"/>
</dbReference>
<dbReference type="SMART" id="SM00355">
    <property type="entry name" value="ZnF_C2H2"/>
    <property type="match status" value="2"/>
</dbReference>
<dbReference type="InterPro" id="IPR013087">
    <property type="entry name" value="Znf_C2H2_type"/>
</dbReference>
<feature type="domain" description="C2H2-type" evidence="11">
    <location>
        <begin position="126"/>
        <end position="153"/>
    </location>
</feature>
<feature type="region of interest" description="Disordered" evidence="10">
    <location>
        <begin position="1"/>
        <end position="65"/>
    </location>
</feature>
<organism evidence="12 13">
    <name type="scientific">Canna indica</name>
    <name type="common">Indian-shot</name>
    <dbReference type="NCBI Taxonomy" id="4628"/>
    <lineage>
        <taxon>Eukaryota</taxon>
        <taxon>Viridiplantae</taxon>
        <taxon>Streptophyta</taxon>
        <taxon>Embryophyta</taxon>
        <taxon>Tracheophyta</taxon>
        <taxon>Spermatophyta</taxon>
        <taxon>Magnoliopsida</taxon>
        <taxon>Liliopsida</taxon>
        <taxon>Zingiberales</taxon>
        <taxon>Cannaceae</taxon>
        <taxon>Canna</taxon>
    </lineage>
</organism>
<keyword evidence="8" id="KW-0539">Nucleus</keyword>
<evidence type="ECO:0000256" key="5">
    <source>
        <dbReference type="ARBA" id="ARBA00022833"/>
    </source>
</evidence>
<keyword evidence="5" id="KW-0862">Zinc</keyword>
<dbReference type="PANTHER" id="PTHR26374">
    <property type="entry name" value="ZINC FINGER PROTEIN ZAT5"/>
    <property type="match status" value="1"/>
</dbReference>
<feature type="compositionally biased region" description="Low complexity" evidence="10">
    <location>
        <begin position="48"/>
        <end position="63"/>
    </location>
</feature>
<keyword evidence="6" id="KW-0805">Transcription regulation</keyword>
<keyword evidence="4 9" id="KW-0863">Zinc-finger</keyword>
<gene>
    <name evidence="12" type="ORF">Cni_G14533</name>
</gene>
<evidence type="ECO:0000313" key="12">
    <source>
        <dbReference type="EMBL" id="WOL05802.1"/>
    </source>
</evidence>
<evidence type="ECO:0000256" key="2">
    <source>
        <dbReference type="ARBA" id="ARBA00022723"/>
    </source>
</evidence>
<reference evidence="12 13" key="1">
    <citation type="submission" date="2023-10" db="EMBL/GenBank/DDBJ databases">
        <title>Chromosome-scale genome assembly provides insights into flower coloration mechanisms of Canna indica.</title>
        <authorList>
            <person name="Li C."/>
        </authorList>
    </citation>
    <scope>NUCLEOTIDE SEQUENCE [LARGE SCALE GENOMIC DNA]</scope>
    <source>
        <tissue evidence="12">Flower</tissue>
    </source>
</reference>
<evidence type="ECO:0000256" key="4">
    <source>
        <dbReference type="ARBA" id="ARBA00022771"/>
    </source>
</evidence>
<dbReference type="SUPFAM" id="SSF57667">
    <property type="entry name" value="beta-beta-alpha zinc fingers"/>
    <property type="match status" value="1"/>
</dbReference>
<evidence type="ECO:0000256" key="3">
    <source>
        <dbReference type="ARBA" id="ARBA00022737"/>
    </source>
</evidence>